<proteinExistence type="predicted"/>
<feature type="transmembrane region" description="Helical" evidence="11">
    <location>
        <begin position="178"/>
        <end position="198"/>
    </location>
</feature>
<dbReference type="PROSITE" id="PS51371">
    <property type="entry name" value="CBS"/>
    <property type="match status" value="2"/>
</dbReference>
<feature type="domain" description="CBS" evidence="12">
    <location>
        <begin position="425"/>
        <end position="484"/>
    </location>
</feature>
<evidence type="ECO:0000259" key="12">
    <source>
        <dbReference type="PROSITE" id="PS51371"/>
    </source>
</evidence>
<feature type="transmembrane region" description="Helical" evidence="11">
    <location>
        <begin position="218"/>
        <end position="243"/>
    </location>
</feature>
<dbReference type="PANTHER" id="PTHR43427">
    <property type="entry name" value="CHLORIDE CHANNEL PROTEIN CLC-E"/>
    <property type="match status" value="1"/>
</dbReference>
<feature type="transmembrane region" description="Helical" evidence="11">
    <location>
        <begin position="143"/>
        <end position="166"/>
    </location>
</feature>
<dbReference type="SMART" id="SM00116">
    <property type="entry name" value="CBS"/>
    <property type="match status" value="2"/>
</dbReference>
<evidence type="ECO:0000256" key="7">
    <source>
        <dbReference type="ARBA" id="ARBA00023173"/>
    </source>
</evidence>
<dbReference type="PANTHER" id="PTHR43427:SF6">
    <property type="entry name" value="CHLORIDE CHANNEL PROTEIN CLC-E"/>
    <property type="match status" value="1"/>
</dbReference>
<dbReference type="OrthoDB" id="9812438at2"/>
<comment type="subcellular location">
    <subcellularLocation>
        <location evidence="1">Membrane</location>
        <topology evidence="1">Multi-pass membrane protein</topology>
    </subcellularLocation>
</comment>
<feature type="domain" description="CBS" evidence="12">
    <location>
        <begin position="490"/>
        <end position="546"/>
    </location>
</feature>
<keyword evidence="9" id="KW-0407">Ion channel</keyword>
<evidence type="ECO:0000256" key="6">
    <source>
        <dbReference type="ARBA" id="ARBA00023136"/>
    </source>
</evidence>
<gene>
    <name evidence="13" type="ORF">SAMN06269117_10323</name>
</gene>
<evidence type="ECO:0000256" key="8">
    <source>
        <dbReference type="ARBA" id="ARBA00023214"/>
    </source>
</evidence>
<keyword evidence="14" id="KW-1185">Reference proteome</keyword>
<dbReference type="Pfam" id="PF00571">
    <property type="entry name" value="CBS"/>
    <property type="match status" value="2"/>
</dbReference>
<evidence type="ECO:0000256" key="4">
    <source>
        <dbReference type="ARBA" id="ARBA00022989"/>
    </source>
</evidence>
<dbReference type="Pfam" id="PF00654">
    <property type="entry name" value="Voltage_CLC"/>
    <property type="match status" value="1"/>
</dbReference>
<keyword evidence="5" id="KW-0406">Ion transport</keyword>
<evidence type="ECO:0000256" key="9">
    <source>
        <dbReference type="ARBA" id="ARBA00023303"/>
    </source>
</evidence>
<dbReference type="InterPro" id="IPR014743">
    <property type="entry name" value="Cl-channel_core"/>
</dbReference>
<dbReference type="GO" id="GO:0034707">
    <property type="term" value="C:chloride channel complex"/>
    <property type="evidence" value="ECO:0007669"/>
    <property type="project" value="UniProtKB-KW"/>
</dbReference>
<dbReference type="InterPro" id="IPR046342">
    <property type="entry name" value="CBS_dom_sf"/>
</dbReference>
<dbReference type="SUPFAM" id="SSF54631">
    <property type="entry name" value="CBS-domain pair"/>
    <property type="match status" value="1"/>
</dbReference>
<keyword evidence="7" id="KW-0869">Chloride channel</keyword>
<dbReference type="InterPro" id="IPR001807">
    <property type="entry name" value="ClC"/>
</dbReference>
<evidence type="ECO:0000256" key="11">
    <source>
        <dbReference type="SAM" id="Phobius"/>
    </source>
</evidence>
<dbReference type="SUPFAM" id="SSF81340">
    <property type="entry name" value="Clc chloride channel"/>
    <property type="match status" value="1"/>
</dbReference>
<evidence type="ECO:0000256" key="10">
    <source>
        <dbReference type="PROSITE-ProRule" id="PRU00703"/>
    </source>
</evidence>
<dbReference type="InterPro" id="IPR050368">
    <property type="entry name" value="ClC-type_chloride_channel"/>
</dbReference>
<keyword evidence="4 11" id="KW-1133">Transmembrane helix</keyword>
<dbReference type="Gene3D" id="3.10.580.10">
    <property type="entry name" value="CBS-domain"/>
    <property type="match status" value="1"/>
</dbReference>
<dbReference type="CDD" id="cd00400">
    <property type="entry name" value="Voltage_gated_ClC"/>
    <property type="match status" value="1"/>
</dbReference>
<dbReference type="Proteomes" id="UP000317315">
    <property type="component" value="Unassembled WGS sequence"/>
</dbReference>
<accession>A0A521AYH0</accession>
<dbReference type="GO" id="GO:0005254">
    <property type="term" value="F:chloride channel activity"/>
    <property type="evidence" value="ECO:0007669"/>
    <property type="project" value="UniProtKB-KW"/>
</dbReference>
<feature type="transmembrane region" description="Helical" evidence="11">
    <location>
        <begin position="48"/>
        <end position="65"/>
    </location>
</feature>
<name>A0A521AYH0_9BACT</name>
<keyword evidence="6 11" id="KW-0472">Membrane</keyword>
<dbReference type="PRINTS" id="PR00762">
    <property type="entry name" value="CLCHANNEL"/>
</dbReference>
<dbReference type="EMBL" id="FXTM01000003">
    <property type="protein sequence ID" value="SMO39878.1"/>
    <property type="molecule type" value="Genomic_DNA"/>
</dbReference>
<sequence length="546" mass="61067">MKFLKQVLYLFIIPTIIGILGGFSAILFRKLIKLSNVIFNLFSGNNSIYYVILMPFVFLFTYTVSRKLLVSPENVTIDEIAKKISVEKGGFNIKKGLLVLGLTSFNIGFGVPVGREGPIAKLGGVLSELFSKVFKIDRIHLPIYLTCGVSSALSATFNAPIAAVLFGIEIVLGKINSYIIIPLVISSSVATLISRKFLGNFTAFYVPKLSFQDSEIPLFLVISFLSALMSILFFFLLEFFSFFRIRYRKLWGKISFIFGFLVGLLIYIYPEIAGVGYSSVTKLFQNGFSPDRALEVFISKFLAVVLSFGSGVFGGLLAPSIFMGSFLGYFIGDFSQFDPRVFALVGSAAFLSGISRAPFRSTLIIVELTHNYQLVIPTLLTSVLTNYFIGSFNETSLLKRALLHRGVKIDELLKSRLRSLNVKEFIKPVKPVYETSHISYVLKRFLNDEVRYLPVVKSPKDRTLVGIVSVRDLELAAIEEQTNLYVKEIMTPEPFVLTLNSPPEEILKVVALFEVGQIPVVDSSERYVGMFDVNKFLKKIIIQTNF</sequence>
<dbReference type="AlphaFoldDB" id="A0A521AYH0"/>
<organism evidence="13 14">
    <name type="scientific">Balnearium lithotrophicum</name>
    <dbReference type="NCBI Taxonomy" id="223788"/>
    <lineage>
        <taxon>Bacteria</taxon>
        <taxon>Pseudomonadati</taxon>
        <taxon>Aquificota</taxon>
        <taxon>Aquificia</taxon>
        <taxon>Desulfurobacteriales</taxon>
        <taxon>Desulfurobacteriaceae</taxon>
        <taxon>Balnearium</taxon>
    </lineage>
</organism>
<feature type="transmembrane region" description="Helical" evidence="11">
    <location>
        <begin position="250"/>
        <end position="269"/>
    </location>
</feature>
<keyword evidence="10" id="KW-0129">CBS domain</keyword>
<evidence type="ECO:0000256" key="2">
    <source>
        <dbReference type="ARBA" id="ARBA00022448"/>
    </source>
</evidence>
<dbReference type="Gene3D" id="1.10.3080.10">
    <property type="entry name" value="Clc chloride channel"/>
    <property type="match status" value="1"/>
</dbReference>
<keyword evidence="3 11" id="KW-0812">Transmembrane</keyword>
<evidence type="ECO:0000313" key="14">
    <source>
        <dbReference type="Proteomes" id="UP000317315"/>
    </source>
</evidence>
<feature type="transmembrane region" description="Helical" evidence="11">
    <location>
        <begin position="7"/>
        <end position="28"/>
    </location>
</feature>
<evidence type="ECO:0000256" key="1">
    <source>
        <dbReference type="ARBA" id="ARBA00004141"/>
    </source>
</evidence>
<evidence type="ECO:0000256" key="3">
    <source>
        <dbReference type="ARBA" id="ARBA00022692"/>
    </source>
</evidence>
<dbReference type="Gene3D" id="3.90.1280.20">
    <property type="match status" value="1"/>
</dbReference>
<dbReference type="CDD" id="cd02205">
    <property type="entry name" value="CBS_pair_SF"/>
    <property type="match status" value="1"/>
</dbReference>
<keyword evidence="2" id="KW-0813">Transport</keyword>
<dbReference type="InterPro" id="IPR000644">
    <property type="entry name" value="CBS_dom"/>
</dbReference>
<keyword evidence="8" id="KW-0868">Chloride</keyword>
<reference evidence="13 14" key="1">
    <citation type="submission" date="2017-05" db="EMBL/GenBank/DDBJ databases">
        <authorList>
            <person name="Varghese N."/>
            <person name="Submissions S."/>
        </authorList>
    </citation>
    <scope>NUCLEOTIDE SEQUENCE [LARGE SCALE GENOMIC DNA]</scope>
    <source>
        <strain evidence="13 14">DSM 16304</strain>
    </source>
</reference>
<protein>
    <submittedName>
        <fullName evidence="13">Chloride channel protein, CIC family</fullName>
    </submittedName>
</protein>
<evidence type="ECO:0000256" key="5">
    <source>
        <dbReference type="ARBA" id="ARBA00023065"/>
    </source>
</evidence>
<evidence type="ECO:0000313" key="13">
    <source>
        <dbReference type="EMBL" id="SMO39878.1"/>
    </source>
</evidence>
<feature type="transmembrane region" description="Helical" evidence="11">
    <location>
        <begin position="301"/>
        <end position="329"/>
    </location>
</feature>